<dbReference type="Proteomes" id="UP001321473">
    <property type="component" value="Unassembled WGS sequence"/>
</dbReference>
<name>A0AAQ4F8W5_AMBAM</name>
<feature type="chain" id="PRO_5042885494" evidence="1">
    <location>
        <begin position="21"/>
        <end position="1048"/>
    </location>
</feature>
<evidence type="ECO:0000313" key="3">
    <source>
        <dbReference type="Proteomes" id="UP001321473"/>
    </source>
</evidence>
<reference evidence="2 3" key="1">
    <citation type="journal article" date="2023" name="Arcadia Sci">
        <title>De novo assembly of a long-read Amblyomma americanum tick genome.</title>
        <authorList>
            <person name="Chou S."/>
            <person name="Poskanzer K.E."/>
            <person name="Rollins M."/>
            <person name="Thuy-Boun P.S."/>
        </authorList>
    </citation>
    <scope>NUCLEOTIDE SEQUENCE [LARGE SCALE GENOMIC DNA]</scope>
    <source>
        <strain evidence="2">F_SG_1</strain>
        <tissue evidence="2">Salivary glands</tissue>
    </source>
</reference>
<gene>
    <name evidence="2" type="ORF">V5799_015567</name>
</gene>
<evidence type="ECO:0000256" key="1">
    <source>
        <dbReference type="SAM" id="SignalP"/>
    </source>
</evidence>
<protein>
    <submittedName>
        <fullName evidence="2">Uncharacterized protein</fullName>
    </submittedName>
</protein>
<keyword evidence="1" id="KW-0732">Signal</keyword>
<evidence type="ECO:0000313" key="2">
    <source>
        <dbReference type="EMBL" id="KAK8783092.1"/>
    </source>
</evidence>
<comment type="caution">
    <text evidence="2">The sequence shown here is derived from an EMBL/GenBank/DDBJ whole genome shotgun (WGS) entry which is preliminary data.</text>
</comment>
<proteinExistence type="predicted"/>
<keyword evidence="3" id="KW-1185">Reference proteome</keyword>
<feature type="signal peptide" evidence="1">
    <location>
        <begin position="1"/>
        <end position="20"/>
    </location>
</feature>
<dbReference type="AlphaFoldDB" id="A0AAQ4F8W5"/>
<dbReference type="EMBL" id="JARKHS020005893">
    <property type="protein sequence ID" value="KAK8783092.1"/>
    <property type="molecule type" value="Genomic_DNA"/>
</dbReference>
<sequence length="1048" mass="110619">MANVVLLKLFFLSLLCKSASQPVKCDTLEWSPNATADYEKKDTLTATISVVPSHGTLTCSVKAPVKIVELYAVVAKFKNGDITKVSDILEGTSSAFTPPDGMTEAACAASNEKYVKGTQTLQAEEVKFQWTADNMALGSTGVEAQVLVVICEKGTKKSCSKILASTKAALTPGTTPPPQGPEPVKCDTLEWSPPATGGYEKKDTLTATISVVPKDATLTCSVKALVKIVEMYAVVAKFKDGEITKASDILKAPFAGSLHPTAWQRLPAQRRMRNTSKAPKHCKLKSVGEDRRDVCCCGQVQRRRDNQSQRHSEGTFCGFTPPDGVAEAACAASNEKYVKGTQTLQAEEVKFQWTADNSALGSAGVEAQVLVVICEKGTKKGCSKILASTKAALTPGPAPPPQGPEPVKCDTLEWSPPATGGYEKKDASTATINVVPKDATLTCSVKAQVKIVELYAVVAKFKNGDITKVSDILKGTFSGFTPPDGVAEAAYAASNEKYVKGTQTLQAEEVKFQWTADNSALGSTGVEAQVLVVICEKGTKKSCSKILASTKAALTPGTTPPPQGPEPVKCDTLEWSPPATGGYEKKDTLTATKSVVPKDATLTCSVKALVKIVELYAVVAKFNDGEITKASDILKGTFCGFTPPAGVAEAACAASNEKYVKGTQTLQAEEVKFQWTADNSALGSTGVEAQVLVVICEKGTKKSCSKILASRKAALTPGGAPPTQGPEPVKCDTLEWAPSAPADYEKKDGLTATISVVPKDATLTCSVKALVKIVGLYAVVAKFKDGDITKASDILRGTFSGFTPPDGVAEAACAASSEKYVKGTQQLQAEEVKFQWTADSSALGSAGVEAQVLVVNCDKGTKISCSKILASRKAALTPGGAPPTQGPEPVKCDTLEWAPSAPADYEKKDGLTATISVVPKDATLTCSVKALVKIVGLYAVVAKFKDGNRRRRRRDVLKGTFSGFTPSDGVKEATCARSKGIYVKGTKSLQAEEVTFQWIADSSVLRRSGVQVQVLAVICEICAGTKIRCSKITVLNKSSSSVAEDRWR</sequence>
<accession>A0AAQ4F8W5</accession>
<organism evidence="2 3">
    <name type="scientific">Amblyomma americanum</name>
    <name type="common">Lone star tick</name>
    <dbReference type="NCBI Taxonomy" id="6943"/>
    <lineage>
        <taxon>Eukaryota</taxon>
        <taxon>Metazoa</taxon>
        <taxon>Ecdysozoa</taxon>
        <taxon>Arthropoda</taxon>
        <taxon>Chelicerata</taxon>
        <taxon>Arachnida</taxon>
        <taxon>Acari</taxon>
        <taxon>Parasitiformes</taxon>
        <taxon>Ixodida</taxon>
        <taxon>Ixodoidea</taxon>
        <taxon>Ixodidae</taxon>
        <taxon>Amblyomminae</taxon>
        <taxon>Amblyomma</taxon>
    </lineage>
</organism>